<dbReference type="PaxDb" id="65489-OBART08G02750.3"/>
<organism evidence="2">
    <name type="scientific">Oryza barthii</name>
    <dbReference type="NCBI Taxonomy" id="65489"/>
    <lineage>
        <taxon>Eukaryota</taxon>
        <taxon>Viridiplantae</taxon>
        <taxon>Streptophyta</taxon>
        <taxon>Embryophyta</taxon>
        <taxon>Tracheophyta</taxon>
        <taxon>Spermatophyta</taxon>
        <taxon>Magnoliopsida</taxon>
        <taxon>Liliopsida</taxon>
        <taxon>Poales</taxon>
        <taxon>Poaceae</taxon>
        <taxon>BOP clade</taxon>
        <taxon>Oryzoideae</taxon>
        <taxon>Oryzeae</taxon>
        <taxon>Oryzinae</taxon>
        <taxon>Oryza</taxon>
    </lineage>
</organism>
<reference evidence="2" key="2">
    <citation type="submission" date="2015-03" db="UniProtKB">
        <authorList>
            <consortium name="EnsemblPlants"/>
        </authorList>
    </citation>
    <scope>IDENTIFICATION</scope>
</reference>
<dbReference type="Gramene" id="OBART08G02750.3">
    <property type="protein sequence ID" value="OBART08G02750.3"/>
    <property type="gene ID" value="OBART08G02750"/>
</dbReference>
<dbReference type="Gene3D" id="2.40.10.120">
    <property type="match status" value="1"/>
</dbReference>
<evidence type="ECO:0000313" key="2">
    <source>
        <dbReference type="EnsemblPlants" id="OBART08G02750.3"/>
    </source>
</evidence>
<evidence type="ECO:0000313" key="3">
    <source>
        <dbReference type="Proteomes" id="UP000026960"/>
    </source>
</evidence>
<proteinExistence type="predicted"/>
<feature type="compositionally biased region" description="Pro residues" evidence="1">
    <location>
        <begin position="80"/>
        <end position="95"/>
    </location>
</feature>
<dbReference type="EnsemblPlants" id="OBART08G02750.3">
    <property type="protein sequence ID" value="OBART08G02750.3"/>
    <property type="gene ID" value="OBART08G02750"/>
</dbReference>
<feature type="compositionally biased region" description="Pro residues" evidence="1">
    <location>
        <begin position="1"/>
        <end position="10"/>
    </location>
</feature>
<dbReference type="eggNOG" id="KOG1320">
    <property type="taxonomic scope" value="Eukaryota"/>
</dbReference>
<dbReference type="STRING" id="65489.A0A0D3GWA3"/>
<accession>A0A0D3GWA3</accession>
<feature type="compositionally biased region" description="Basic and acidic residues" evidence="1">
    <location>
        <begin position="37"/>
        <end position="46"/>
    </location>
</feature>
<feature type="region of interest" description="Disordered" evidence="1">
    <location>
        <begin position="1"/>
        <end position="99"/>
    </location>
</feature>
<dbReference type="InterPro" id="IPR009003">
    <property type="entry name" value="Peptidase_S1_PA"/>
</dbReference>
<sequence>MAAQESPPPFAAAAAATRASGDMASPPSPGEGGQSHTSERNPEKIQDQLAASSSSSAAAAKKRKSSETTTAGSTTLASRPLPPRYPPYPTLPPGTRPTRKYLDSVLDWAKERRRIAKLSKKDIPTLRDLPMDPITADAVVTSQDKAMVLRVARSVVSVSSTMPGPVPKKRKSNETTTAGSTTLASRPLPLRYPPYPTLPPGTRPTSTKYLDPVLDRKYLDSVLEWAKERRRIAKLSKKDIPTLRDDPITADAVVTSQDKAMVLRVARSVVSVSSTMPDGGGLISRCTGVVIGWDGANKRAKILTAASVVCDFNGELHNPALKLSVSMPNNTTTEGRLLFYNVHYGIALLEVMGDYKLEVPSFGSGTNYGQVIFALGRGENMSLMVSHGTISWTDYPVLLRNHNMFLSCDIPEGGSGGPVVDHDGNMIGIAFEENPGPVVISIKTIMTCMEMWDQFSRVARPLLGMQLKSVELLDVSIQEELCRDYNITSGFIVSQVLVDSTAEKLGIRRGDVIVFQDIDCSTLSQLEDHLLSLGWGYLKGMHLTVDLKVEVHNLFDSYRESITFPVQFTDASKQVTS</sequence>
<feature type="compositionally biased region" description="Low complexity" evidence="1">
    <location>
        <begin position="11"/>
        <end position="25"/>
    </location>
</feature>
<feature type="compositionally biased region" description="Pro residues" evidence="1">
    <location>
        <begin position="190"/>
        <end position="202"/>
    </location>
</feature>
<reference evidence="2" key="1">
    <citation type="journal article" date="2009" name="Rice">
        <title>De Novo Next Generation Sequencing of Plant Genomes.</title>
        <authorList>
            <person name="Rounsley S."/>
            <person name="Marri P.R."/>
            <person name="Yu Y."/>
            <person name="He R."/>
            <person name="Sisneros N."/>
            <person name="Goicoechea J.L."/>
            <person name="Lee S.J."/>
            <person name="Angelova A."/>
            <person name="Kudrna D."/>
            <person name="Luo M."/>
            <person name="Affourtit J."/>
            <person name="Desany B."/>
            <person name="Knight J."/>
            <person name="Niazi F."/>
            <person name="Egholm M."/>
            <person name="Wing R.A."/>
        </authorList>
    </citation>
    <scope>NUCLEOTIDE SEQUENCE [LARGE SCALE GENOMIC DNA]</scope>
    <source>
        <strain evidence="2">cv. IRGC 105608</strain>
    </source>
</reference>
<protein>
    <recommendedName>
        <fullName evidence="4">PDZ domain-containing protein</fullName>
    </recommendedName>
</protein>
<dbReference type="SUPFAM" id="SSF50494">
    <property type="entry name" value="Trypsin-like serine proteases"/>
    <property type="match status" value="1"/>
</dbReference>
<dbReference type="PANTHER" id="PTHR47389">
    <property type="entry name" value="OS09G0436400 PROTEIN"/>
    <property type="match status" value="1"/>
</dbReference>
<evidence type="ECO:0000256" key="1">
    <source>
        <dbReference type="SAM" id="MobiDB-lite"/>
    </source>
</evidence>
<feature type="compositionally biased region" description="Polar residues" evidence="1">
    <location>
        <begin position="174"/>
        <end position="184"/>
    </location>
</feature>
<dbReference type="SUPFAM" id="SSF50156">
    <property type="entry name" value="PDZ domain-like"/>
    <property type="match status" value="1"/>
</dbReference>
<dbReference type="Gene3D" id="2.30.42.10">
    <property type="match status" value="1"/>
</dbReference>
<evidence type="ECO:0008006" key="4">
    <source>
        <dbReference type="Google" id="ProtNLM"/>
    </source>
</evidence>
<feature type="region of interest" description="Disordered" evidence="1">
    <location>
        <begin position="159"/>
        <end position="209"/>
    </location>
</feature>
<dbReference type="PANTHER" id="PTHR47389:SF5">
    <property type="entry name" value="OS09G0436700 PROTEIN"/>
    <property type="match status" value="1"/>
</dbReference>
<dbReference type="Pfam" id="PF13365">
    <property type="entry name" value="Trypsin_2"/>
    <property type="match status" value="1"/>
</dbReference>
<keyword evidence="3" id="KW-1185">Reference proteome</keyword>
<dbReference type="Proteomes" id="UP000026960">
    <property type="component" value="Chromosome 8"/>
</dbReference>
<dbReference type="InterPro" id="IPR036034">
    <property type="entry name" value="PDZ_sf"/>
</dbReference>
<dbReference type="AlphaFoldDB" id="A0A0D3GWA3"/>
<feature type="compositionally biased region" description="Low complexity" evidence="1">
    <location>
        <begin position="50"/>
        <end position="59"/>
    </location>
</feature>
<name>A0A0D3GWA3_9ORYZ</name>